<name>A0ABR1I9Z9_9HYPO</name>
<comment type="caution">
    <text evidence="2">The sequence shown here is derived from an EMBL/GenBank/DDBJ whole genome shotgun (WGS) entry which is preliminary data.</text>
</comment>
<dbReference type="Pfam" id="PF03659">
    <property type="entry name" value="Glyco_hydro_71"/>
    <property type="match status" value="1"/>
</dbReference>
<proteinExistence type="predicted"/>
<dbReference type="Gene3D" id="3.20.20.80">
    <property type="entry name" value="Glycosidases"/>
    <property type="match status" value="1"/>
</dbReference>
<accession>A0ABR1I9Z9</accession>
<evidence type="ECO:0000256" key="1">
    <source>
        <dbReference type="SAM" id="MobiDB-lite"/>
    </source>
</evidence>
<sequence>MIRHGAGGPTPSRPWTRAFSTTRNATSPTSWPSRATPRQSSPPPLTKVLDVDPEYVQIISWNDYGESHYIGGVRKSPPFEHKDNFYDYIENMTHDGWRKTLPAWISLWKKGTTTVAKEEVAMWYRRRHHLNTATHIQLEYPTSKVPGAGNVFFDAVLTSPADITVKFNGRTEKSYFTLGPEKGAGVCHGRQYQKGPVQIEMSRNGKVFLSLIGMPIGGCGPSGYRNFNPWVSDMVCTQGWGAGKIDAICRTVCGMGYYPLGACVCTQRGTLDKIPEDKYPMGYTLGDPNYIGLCSFACTKGFCLEGSCSLTEHPIVEPEVSPFLPIVCAEGRANDGGDAAAVSLCEFTCKYGHCMYSGASSQGPIKVCTCTKTGTLKEIQSERDIILDVKGFGNVKVVKNHSGKIAINNMCAFACPYGFCPRQACASHTPDPSFDISVPFCPVKDYDSIEDLCDDLSEIGEHCGTQSVIQMAERLPERIGMRFSEIMKGGYDDL</sequence>
<dbReference type="EMBL" id="JAZAVK010000025">
    <property type="protein sequence ID" value="KAK7429859.1"/>
    <property type="molecule type" value="Genomic_DNA"/>
</dbReference>
<feature type="compositionally biased region" description="Polar residues" evidence="1">
    <location>
        <begin position="18"/>
        <end position="39"/>
    </location>
</feature>
<dbReference type="Proteomes" id="UP001498421">
    <property type="component" value="Unassembled WGS sequence"/>
</dbReference>
<evidence type="ECO:0000313" key="2">
    <source>
        <dbReference type="EMBL" id="KAK7429859.1"/>
    </source>
</evidence>
<keyword evidence="3" id="KW-1185">Reference proteome</keyword>
<feature type="region of interest" description="Disordered" evidence="1">
    <location>
        <begin position="1"/>
        <end position="47"/>
    </location>
</feature>
<organism evidence="2 3">
    <name type="scientific">Neonectria magnoliae</name>
    <dbReference type="NCBI Taxonomy" id="2732573"/>
    <lineage>
        <taxon>Eukaryota</taxon>
        <taxon>Fungi</taxon>
        <taxon>Dikarya</taxon>
        <taxon>Ascomycota</taxon>
        <taxon>Pezizomycotina</taxon>
        <taxon>Sordariomycetes</taxon>
        <taxon>Hypocreomycetidae</taxon>
        <taxon>Hypocreales</taxon>
        <taxon>Nectriaceae</taxon>
        <taxon>Neonectria</taxon>
    </lineage>
</organism>
<dbReference type="InterPro" id="IPR005197">
    <property type="entry name" value="Glyco_hydro_71"/>
</dbReference>
<reference evidence="2 3" key="1">
    <citation type="journal article" date="2025" name="Microbiol. Resour. Announc.">
        <title>Draft genome sequences for Neonectria magnoliae and Neonectria punicea, canker pathogens of Liriodendron tulipifera and Acer saccharum in West Virginia.</title>
        <authorList>
            <person name="Petronek H.M."/>
            <person name="Kasson M.T."/>
            <person name="Metheny A.M."/>
            <person name="Stauder C.M."/>
            <person name="Lovett B."/>
            <person name="Lynch S.C."/>
            <person name="Garnas J.R."/>
            <person name="Kasson L.R."/>
            <person name="Stajich J.E."/>
        </authorList>
    </citation>
    <scope>NUCLEOTIDE SEQUENCE [LARGE SCALE GENOMIC DNA]</scope>
    <source>
        <strain evidence="2 3">NRRL 64651</strain>
    </source>
</reference>
<evidence type="ECO:0000313" key="3">
    <source>
        <dbReference type="Proteomes" id="UP001498421"/>
    </source>
</evidence>
<gene>
    <name evidence="2" type="primary">agn1</name>
    <name evidence="2" type="ORF">QQZ08_003704</name>
</gene>
<protein>
    <submittedName>
        <fullName evidence="2">Glucan endo-1,3-alpha-glucosidase agn1</fullName>
    </submittedName>
</protein>